<dbReference type="SUPFAM" id="SSF52200">
    <property type="entry name" value="Toll/Interleukin receptor TIR domain"/>
    <property type="match status" value="1"/>
</dbReference>
<gene>
    <name evidence="3" type="ORF">CWE13_02950</name>
</gene>
<name>A0A432WXY2_9GAMM</name>
<accession>A0A432WXY2</accession>
<feature type="domain" description="SEFIR" evidence="2">
    <location>
        <begin position="3"/>
        <end position="134"/>
    </location>
</feature>
<proteinExistence type="predicted"/>
<evidence type="ECO:0000313" key="4">
    <source>
        <dbReference type="Proteomes" id="UP000286934"/>
    </source>
</evidence>
<reference evidence="4" key="1">
    <citation type="journal article" date="2018" name="Front. Microbiol.">
        <title>Genome-Based Analysis Reveals the Taxonomy and Diversity of the Family Idiomarinaceae.</title>
        <authorList>
            <person name="Liu Y."/>
            <person name="Lai Q."/>
            <person name="Shao Z."/>
        </authorList>
    </citation>
    <scope>NUCLEOTIDE SEQUENCE [LARGE SCALE GENOMIC DNA]</scope>
    <source>
        <strain evidence="4">AIS</strain>
    </source>
</reference>
<evidence type="ECO:0000259" key="2">
    <source>
        <dbReference type="PROSITE" id="PS51534"/>
    </source>
</evidence>
<evidence type="ECO:0000313" key="3">
    <source>
        <dbReference type="EMBL" id="RUO38619.1"/>
    </source>
</evidence>
<dbReference type="PROSITE" id="PS50104">
    <property type="entry name" value="TIR"/>
    <property type="match status" value="1"/>
</dbReference>
<protein>
    <submittedName>
        <fullName evidence="3">Uncharacterized protein</fullName>
    </submittedName>
</protein>
<dbReference type="PROSITE" id="PS51534">
    <property type="entry name" value="SEFIR"/>
    <property type="match status" value="1"/>
</dbReference>
<dbReference type="GO" id="GO:0007165">
    <property type="term" value="P:signal transduction"/>
    <property type="evidence" value="ECO:0007669"/>
    <property type="project" value="InterPro"/>
</dbReference>
<dbReference type="InterPro" id="IPR013568">
    <property type="entry name" value="SEFIR_dom"/>
</dbReference>
<comment type="caution">
    <text evidence="3">The sequence shown here is derived from an EMBL/GenBank/DDBJ whole genome shotgun (WGS) entry which is preliminary data.</text>
</comment>
<dbReference type="OrthoDB" id="5149141at2"/>
<dbReference type="AlphaFoldDB" id="A0A432WXY2"/>
<keyword evidence="4" id="KW-1185">Reference proteome</keyword>
<dbReference type="Pfam" id="PF13676">
    <property type="entry name" value="TIR_2"/>
    <property type="match status" value="1"/>
</dbReference>
<dbReference type="RefSeq" id="WP_126805836.1">
    <property type="nucleotide sequence ID" value="NZ_PIPP01000001.1"/>
</dbReference>
<dbReference type="InterPro" id="IPR000157">
    <property type="entry name" value="TIR_dom"/>
</dbReference>
<feature type="domain" description="TIR" evidence="1">
    <location>
        <begin position="2"/>
        <end position="147"/>
    </location>
</feature>
<dbReference type="InterPro" id="IPR035897">
    <property type="entry name" value="Toll_tir_struct_dom_sf"/>
</dbReference>
<dbReference type="Proteomes" id="UP000286934">
    <property type="component" value="Unassembled WGS sequence"/>
</dbReference>
<dbReference type="Gene3D" id="3.40.50.10140">
    <property type="entry name" value="Toll/interleukin-1 receptor homology (TIR) domain"/>
    <property type="match status" value="1"/>
</dbReference>
<sequence length="246" mass="27777">MSIPKIFISYSHDSQDHKKWVLDLATRLRGSGIDAIIDQWELRPGDDLPHFMETHLADSDYVIMVCSDTYVEKANKGVGGVGYEKMIITADLLTNIDSNKIIPIIKQSGTHSVPTFLKTKLFIDFSKSGDYEFSFDELVRTFHGAPLFEKPEIGNNPFTPVEEIRPEKTGDALRELMAIVVYDFESGEDWSSYRGIVGRVGISRIMLDSLIEEAKEKGLVTQDSDKDLRLAQRGKFYAVEHKLVQA</sequence>
<organism evidence="3 4">
    <name type="scientific">Aliidiomarina shirensis</name>
    <dbReference type="NCBI Taxonomy" id="1048642"/>
    <lineage>
        <taxon>Bacteria</taxon>
        <taxon>Pseudomonadati</taxon>
        <taxon>Pseudomonadota</taxon>
        <taxon>Gammaproteobacteria</taxon>
        <taxon>Alteromonadales</taxon>
        <taxon>Idiomarinaceae</taxon>
        <taxon>Aliidiomarina</taxon>
    </lineage>
</organism>
<dbReference type="EMBL" id="PIPP01000001">
    <property type="protein sequence ID" value="RUO38619.1"/>
    <property type="molecule type" value="Genomic_DNA"/>
</dbReference>
<evidence type="ECO:0000259" key="1">
    <source>
        <dbReference type="PROSITE" id="PS50104"/>
    </source>
</evidence>